<name>A0A1F4SXZ3_UNCSA</name>
<feature type="region of interest" description="Disordered" evidence="1">
    <location>
        <begin position="1"/>
        <end position="25"/>
    </location>
</feature>
<evidence type="ECO:0000313" key="2">
    <source>
        <dbReference type="EMBL" id="OGC25299.1"/>
    </source>
</evidence>
<dbReference type="AlphaFoldDB" id="A0A1F4SXZ3"/>
<reference evidence="2 3" key="1">
    <citation type="journal article" date="2016" name="Nat. Commun.">
        <title>Thousands of microbial genomes shed light on interconnected biogeochemical processes in an aquifer system.</title>
        <authorList>
            <person name="Anantharaman K."/>
            <person name="Brown C.T."/>
            <person name="Hug L.A."/>
            <person name="Sharon I."/>
            <person name="Castelle C.J."/>
            <person name="Probst A.J."/>
            <person name="Thomas B.C."/>
            <person name="Singh A."/>
            <person name="Wilkins M.J."/>
            <person name="Karaoz U."/>
            <person name="Brodie E.L."/>
            <person name="Williams K.H."/>
            <person name="Hubbard S.S."/>
            <person name="Banfield J.F."/>
        </authorList>
    </citation>
    <scope>NUCLEOTIDE SEQUENCE [LARGE SCALE GENOMIC DNA]</scope>
</reference>
<evidence type="ECO:0000256" key="1">
    <source>
        <dbReference type="SAM" id="MobiDB-lite"/>
    </source>
</evidence>
<dbReference type="STRING" id="1802579.A2310_08945"/>
<dbReference type="EMBL" id="MEUB01000002">
    <property type="protein sequence ID" value="OGC25299.1"/>
    <property type="molecule type" value="Genomic_DNA"/>
</dbReference>
<comment type="caution">
    <text evidence="2">The sequence shown here is derived from an EMBL/GenBank/DDBJ whole genome shotgun (WGS) entry which is preliminary data.</text>
</comment>
<evidence type="ECO:0000313" key="3">
    <source>
        <dbReference type="Proteomes" id="UP000178417"/>
    </source>
</evidence>
<dbReference type="Proteomes" id="UP000178417">
    <property type="component" value="Unassembled WGS sequence"/>
</dbReference>
<proteinExistence type="predicted"/>
<protein>
    <submittedName>
        <fullName evidence="2">Uncharacterized protein</fullName>
    </submittedName>
</protein>
<organism evidence="2 3">
    <name type="scientific">candidate division WOR-1 bacterium RIFOXYB2_FULL_37_13</name>
    <dbReference type="NCBI Taxonomy" id="1802579"/>
    <lineage>
        <taxon>Bacteria</taxon>
        <taxon>Bacillati</taxon>
        <taxon>Saganbacteria</taxon>
    </lineage>
</organism>
<sequence length="82" mass="9202">MELLKVQNCSVPNPKSLPTKPSNIINAAKGKDGQISDKKCEQANVTVDYLFRCNPFDKSPADDMECSNLQKNALPPYQNFYH</sequence>
<accession>A0A1F4SXZ3</accession>
<gene>
    <name evidence="2" type="ORF">A2310_08945</name>
</gene>